<evidence type="ECO:0000256" key="1">
    <source>
        <dbReference type="ARBA" id="ARBA00009986"/>
    </source>
</evidence>
<reference evidence="8 9" key="1">
    <citation type="submission" date="2025-04" db="UniProtKB">
        <authorList>
            <consortium name="RefSeq"/>
        </authorList>
    </citation>
    <scope>IDENTIFICATION</scope>
    <source>
        <tissue evidence="8 9">Leaves</tissue>
    </source>
</reference>
<dbReference type="FunFam" id="3.40.605.10:FF:000003">
    <property type="entry name" value="Methylmalonate-semialdehyde dehydrogenase [acylating]"/>
    <property type="match status" value="1"/>
</dbReference>
<dbReference type="EC" id="1.2.1.27" evidence="2"/>
<dbReference type="Gene3D" id="3.40.605.10">
    <property type="entry name" value="Aldehyde Dehydrogenase, Chain A, domain 1"/>
    <property type="match status" value="1"/>
</dbReference>
<evidence type="ECO:0000256" key="3">
    <source>
        <dbReference type="ARBA" id="ARBA00023002"/>
    </source>
</evidence>
<dbReference type="RefSeq" id="XP_018811244.1">
    <property type="nucleotide sequence ID" value="XM_018955699.2"/>
</dbReference>
<dbReference type="RefSeq" id="XP_035540415.1">
    <property type="nucleotide sequence ID" value="XM_035684522.1"/>
</dbReference>
<dbReference type="InterPro" id="IPR016163">
    <property type="entry name" value="Ald_DH_C"/>
</dbReference>
<evidence type="ECO:0000256" key="4">
    <source>
        <dbReference type="ARBA" id="ARBA00023027"/>
    </source>
</evidence>
<evidence type="ECO:0000313" key="9">
    <source>
        <dbReference type="RefSeq" id="XP_035540413.1"/>
    </source>
</evidence>
<evidence type="ECO:0000313" key="7">
    <source>
        <dbReference type="Proteomes" id="UP000235220"/>
    </source>
</evidence>
<dbReference type="RefSeq" id="XP_035540414.1">
    <property type="nucleotide sequence ID" value="XM_035684521.1"/>
</dbReference>
<evidence type="ECO:0000313" key="10">
    <source>
        <dbReference type="RefSeq" id="XP_035540414.1"/>
    </source>
</evidence>
<dbReference type="SUPFAM" id="SSF53720">
    <property type="entry name" value="ALDH-like"/>
    <property type="match status" value="1"/>
</dbReference>
<evidence type="ECO:0000256" key="5">
    <source>
        <dbReference type="SAM" id="MobiDB-lite"/>
    </source>
</evidence>
<dbReference type="OrthoDB" id="310895at2759"/>
<dbReference type="GO" id="GO:0006574">
    <property type="term" value="P:L-valine catabolic process"/>
    <property type="evidence" value="ECO:0000318"/>
    <property type="project" value="GO_Central"/>
</dbReference>
<dbReference type="InterPro" id="IPR010061">
    <property type="entry name" value="MeMal-semiAld_DH"/>
</dbReference>
<evidence type="ECO:0000256" key="2">
    <source>
        <dbReference type="ARBA" id="ARBA00013048"/>
    </source>
</evidence>
<dbReference type="CDD" id="cd07085">
    <property type="entry name" value="ALDH_F6_MMSDH"/>
    <property type="match status" value="1"/>
</dbReference>
<keyword evidence="7" id="KW-1185">Reference proteome</keyword>
<dbReference type="GO" id="GO:0006210">
    <property type="term" value="P:thymine catabolic process"/>
    <property type="evidence" value="ECO:0000318"/>
    <property type="project" value="GO_Central"/>
</dbReference>
<evidence type="ECO:0000259" key="6">
    <source>
        <dbReference type="Pfam" id="PF00171"/>
    </source>
</evidence>
<feature type="region of interest" description="Disordered" evidence="5">
    <location>
        <begin position="1"/>
        <end position="21"/>
    </location>
</feature>
<name>A0A2I4DVR9_JUGRE</name>
<dbReference type="NCBIfam" id="TIGR01722">
    <property type="entry name" value="MMSDH"/>
    <property type="match status" value="1"/>
</dbReference>
<dbReference type="GO" id="GO:0004491">
    <property type="term" value="F:methylmalonate-semialdehyde dehydrogenase (acylating, NAD) activity"/>
    <property type="evidence" value="ECO:0000318"/>
    <property type="project" value="GO_Central"/>
</dbReference>
<dbReference type="Proteomes" id="UP000235220">
    <property type="component" value="Chromosome 13"/>
</dbReference>
<dbReference type="PANTHER" id="PTHR43866:SF6">
    <property type="entry name" value="METHYLMALONATE-SEMIALDEHYDE DEHYDROGENASE (COA ACYLATING)"/>
    <property type="match status" value="1"/>
</dbReference>
<keyword evidence="3" id="KW-0560">Oxidoreductase</keyword>
<feature type="domain" description="Aldehyde dehydrogenase" evidence="6">
    <location>
        <begin position="226"/>
        <end position="690"/>
    </location>
</feature>
<gene>
    <name evidence="8 9 10 11" type="primary">LOC108983908</name>
</gene>
<dbReference type="PANTHER" id="PTHR43866">
    <property type="entry name" value="MALONATE-SEMIALDEHYDE DEHYDROGENASE"/>
    <property type="match status" value="1"/>
</dbReference>
<protein>
    <recommendedName>
        <fullName evidence="2">methylmalonate-semialdehyde dehydrogenase (CoA acylating)</fullName>
        <ecNumber evidence="2">1.2.1.27</ecNumber>
    </recommendedName>
</protein>
<dbReference type="InterPro" id="IPR016161">
    <property type="entry name" value="Ald_DH/histidinol_DH"/>
</dbReference>
<sequence>MMDIQSCSELSEPPQMLPPSPGTFVDREELIQHVGDFAVSQGYVVTIKQSKRDRVVVLGCDRGGVYRNRRKSADESSAECTRRRKTGTRLTNCPFEAVGKKDDGLWVLTIKNGTHNHEPIKDISEHPSARRFTEREILIIKEMTEAGLKPRQILKRLRQSNPDLLSTPKHVYNVKAKLRQGNMTVRNFKSLGPQKSAVRNNYLAVTKPSWRQRNPPRVPNLIGGRFVDSQSFTSIDVLNPATQRVVSQVPITTIEEFKAAVFAAKRAFPLWQNTPIVTRQRIMFKFQELIHRDIDKLARIITAEHGKTLKDAYGDVLRGLEEVEHACGLATLQIGEFVSNVSNGTDSYSIREPLGVCAGICPFDFPAMIPLWMFPISVTCGNTFILKPSEKDPGAAVMLAELAVEAGLPNGVLNIVHGTNDIVNAICDDDDIKAVSFVGPNAAGAYVYARASTKGKRIQSNVGAKNHAVVMPDASVEATLNALVAAGFGAAGQKCMALSTVVFVGGLNPWEDKLVEHAKAIKVNEGTESDADLGPVISKQAKEQICRLVQTGVDTGAKLVLDGRNIVVPGYEHGNFIGPTILSNVTINMECYKEEFFGPVLLCMRAESIEEAINVVNRNKYGNGASIFTTSGVAARKFQTEIEVGQVGINVPISVPLPFSSFTSCKPSFAGDLNLDGKAGIQFYTRGKTVTQQWKDLPGSNDASLAMASS</sequence>
<dbReference type="AlphaFoldDB" id="A0A2I4DVR9"/>
<dbReference type="InterPro" id="IPR016160">
    <property type="entry name" value="Ald_DH_CS_CYS"/>
</dbReference>
<comment type="similarity">
    <text evidence="1">Belongs to the aldehyde dehydrogenase family.</text>
</comment>
<dbReference type="Gene3D" id="3.40.309.10">
    <property type="entry name" value="Aldehyde Dehydrogenase, Chain A, domain 2"/>
    <property type="match status" value="1"/>
</dbReference>
<accession>A0A2I4DVR9</accession>
<keyword evidence="4" id="KW-0520">NAD</keyword>
<organism evidence="7 8">
    <name type="scientific">Juglans regia</name>
    <name type="common">English walnut</name>
    <dbReference type="NCBI Taxonomy" id="51240"/>
    <lineage>
        <taxon>Eukaryota</taxon>
        <taxon>Viridiplantae</taxon>
        <taxon>Streptophyta</taxon>
        <taxon>Embryophyta</taxon>
        <taxon>Tracheophyta</taxon>
        <taxon>Spermatophyta</taxon>
        <taxon>Magnoliopsida</taxon>
        <taxon>eudicotyledons</taxon>
        <taxon>Gunneridae</taxon>
        <taxon>Pentapetalae</taxon>
        <taxon>rosids</taxon>
        <taxon>fabids</taxon>
        <taxon>Fagales</taxon>
        <taxon>Juglandaceae</taxon>
        <taxon>Juglans</taxon>
    </lineage>
</organism>
<proteinExistence type="inferred from homology"/>
<dbReference type="Pfam" id="PF00171">
    <property type="entry name" value="Aldedh"/>
    <property type="match status" value="1"/>
</dbReference>
<dbReference type="InterPro" id="IPR015590">
    <property type="entry name" value="Aldehyde_DH_dom"/>
</dbReference>
<dbReference type="FunFam" id="3.40.309.10:FF:000002">
    <property type="entry name" value="Methylmalonate-semialdehyde dehydrogenase (Acylating)"/>
    <property type="match status" value="1"/>
</dbReference>
<dbReference type="Gramene" id="Jr13_03430_p1">
    <property type="protein sequence ID" value="cds.Jr13_03430_p1"/>
    <property type="gene ID" value="Jr13_03430"/>
</dbReference>
<evidence type="ECO:0000313" key="11">
    <source>
        <dbReference type="RefSeq" id="XP_035540415.1"/>
    </source>
</evidence>
<dbReference type="GO" id="GO:0005739">
    <property type="term" value="C:mitochondrion"/>
    <property type="evidence" value="ECO:0000318"/>
    <property type="project" value="GO_Central"/>
</dbReference>
<dbReference type="InterPro" id="IPR016162">
    <property type="entry name" value="Ald_DH_N"/>
</dbReference>
<dbReference type="PROSITE" id="PS00070">
    <property type="entry name" value="ALDEHYDE_DEHYDR_CYS"/>
    <property type="match status" value="1"/>
</dbReference>
<dbReference type="KEGG" id="jre:108983908"/>
<dbReference type="GeneID" id="108983908"/>
<evidence type="ECO:0000313" key="8">
    <source>
        <dbReference type="RefSeq" id="XP_018811244.1"/>
    </source>
</evidence>
<dbReference type="RefSeq" id="XP_035540413.1">
    <property type="nucleotide sequence ID" value="XM_035684520.1"/>
</dbReference>